<keyword evidence="3" id="KW-1185">Reference proteome</keyword>
<dbReference type="Proteomes" id="UP000198793">
    <property type="component" value="Unassembled WGS sequence"/>
</dbReference>
<proteinExistence type="predicted"/>
<name>A0A1H0GR17_9HYPH</name>
<evidence type="ECO:0000313" key="2">
    <source>
        <dbReference type="EMBL" id="SDO09337.1"/>
    </source>
</evidence>
<evidence type="ECO:0008006" key="4">
    <source>
        <dbReference type="Google" id="ProtNLM"/>
    </source>
</evidence>
<gene>
    <name evidence="2" type="ORF">SAMN05192530_103269</name>
</gene>
<feature type="region of interest" description="Disordered" evidence="1">
    <location>
        <begin position="74"/>
        <end position="104"/>
    </location>
</feature>
<evidence type="ECO:0000313" key="3">
    <source>
        <dbReference type="Proteomes" id="UP000198793"/>
    </source>
</evidence>
<dbReference type="EMBL" id="FNIT01000003">
    <property type="protein sequence ID" value="SDO09337.1"/>
    <property type="molecule type" value="Genomic_DNA"/>
</dbReference>
<reference evidence="2 3" key="1">
    <citation type="submission" date="2016-10" db="EMBL/GenBank/DDBJ databases">
        <authorList>
            <person name="de Groot N.N."/>
        </authorList>
    </citation>
    <scope>NUCLEOTIDE SEQUENCE [LARGE SCALE GENOMIC DNA]</scope>
    <source>
        <strain evidence="3">L7-484,KACC 16230,DSM 25025</strain>
    </source>
</reference>
<sequence length="104" mass="11489">MGITFGSERVAADRKRTAARGNAVTDIHYQVVQHDGGWAYKLGDVYSETFRTHEAATAAAKEVAQRQELAGETEGIVYQDRSGTWHEEVSRGDDRPHADVKDEG</sequence>
<dbReference type="InterPro" id="IPR018691">
    <property type="entry name" value="DUF2188"/>
</dbReference>
<dbReference type="AlphaFoldDB" id="A0A1H0GR17"/>
<organism evidence="2 3">
    <name type="scientific">Aureimonas jatrophae</name>
    <dbReference type="NCBI Taxonomy" id="1166073"/>
    <lineage>
        <taxon>Bacteria</taxon>
        <taxon>Pseudomonadati</taxon>
        <taxon>Pseudomonadota</taxon>
        <taxon>Alphaproteobacteria</taxon>
        <taxon>Hyphomicrobiales</taxon>
        <taxon>Aurantimonadaceae</taxon>
        <taxon>Aureimonas</taxon>
    </lineage>
</organism>
<feature type="compositionally biased region" description="Basic and acidic residues" evidence="1">
    <location>
        <begin position="83"/>
        <end position="104"/>
    </location>
</feature>
<dbReference type="Pfam" id="PF09954">
    <property type="entry name" value="DUF2188"/>
    <property type="match status" value="1"/>
</dbReference>
<dbReference type="STRING" id="1166073.SAMN05192530_103269"/>
<evidence type="ECO:0000256" key="1">
    <source>
        <dbReference type="SAM" id="MobiDB-lite"/>
    </source>
</evidence>
<accession>A0A1H0GR17</accession>
<protein>
    <recommendedName>
        <fullName evidence="4">DUF2188 domain-containing protein</fullName>
    </recommendedName>
</protein>